<dbReference type="OrthoDB" id="276744at2759"/>
<gene>
    <name evidence="1" type="ORF">DUI87_16907</name>
</gene>
<keyword evidence="2" id="KW-1185">Reference proteome</keyword>
<dbReference type="STRING" id="333673.A0A3M0K323"/>
<dbReference type="EMBL" id="QRBI01000120">
    <property type="protein sequence ID" value="RMC07438.1"/>
    <property type="molecule type" value="Genomic_DNA"/>
</dbReference>
<dbReference type="AlphaFoldDB" id="A0A3M0K323"/>
<comment type="caution">
    <text evidence="1">The sequence shown here is derived from an EMBL/GenBank/DDBJ whole genome shotgun (WGS) entry which is preliminary data.</text>
</comment>
<dbReference type="Proteomes" id="UP000269221">
    <property type="component" value="Unassembled WGS sequence"/>
</dbReference>
<proteinExistence type="predicted"/>
<name>A0A3M0K323_HIRRU</name>
<reference evidence="1 2" key="1">
    <citation type="submission" date="2018-07" db="EMBL/GenBank/DDBJ databases">
        <title>A high quality draft genome assembly of the barn swallow (H. rustica rustica).</title>
        <authorList>
            <person name="Formenti G."/>
            <person name="Chiara M."/>
            <person name="Poveda L."/>
            <person name="Francoijs K.-J."/>
            <person name="Bonisoli-Alquati A."/>
            <person name="Canova L."/>
            <person name="Gianfranceschi L."/>
            <person name="Horner D.S."/>
            <person name="Saino N."/>
        </authorList>
    </citation>
    <scope>NUCLEOTIDE SEQUENCE [LARGE SCALE GENOMIC DNA]</scope>
    <source>
        <strain evidence="1">Chelidonia</strain>
        <tissue evidence="1">Blood</tissue>
    </source>
</reference>
<evidence type="ECO:0000313" key="2">
    <source>
        <dbReference type="Proteomes" id="UP000269221"/>
    </source>
</evidence>
<protein>
    <submittedName>
        <fullName evidence="1">Uncharacterized protein</fullName>
    </submittedName>
</protein>
<accession>A0A3M0K323</accession>
<sequence length="133" mass="14558">MAEHDPRCAQMVKKVNGILAWISHGVVSRTRAGIASLFSALLRLHLKSCVQFWAPHCKKDIEGLEHVQRRAAELGKGLEHKADEECLRELGGMEKRRLRMDLIALYNCLGGGYGQVGVSLFSQGASGNGLSLC</sequence>
<dbReference type="PANTHER" id="PTHR33332">
    <property type="entry name" value="REVERSE TRANSCRIPTASE DOMAIN-CONTAINING PROTEIN"/>
    <property type="match status" value="1"/>
</dbReference>
<evidence type="ECO:0000313" key="1">
    <source>
        <dbReference type="EMBL" id="RMC07438.1"/>
    </source>
</evidence>
<organism evidence="1 2">
    <name type="scientific">Hirundo rustica rustica</name>
    <dbReference type="NCBI Taxonomy" id="333673"/>
    <lineage>
        <taxon>Eukaryota</taxon>
        <taxon>Metazoa</taxon>
        <taxon>Chordata</taxon>
        <taxon>Craniata</taxon>
        <taxon>Vertebrata</taxon>
        <taxon>Euteleostomi</taxon>
        <taxon>Archelosauria</taxon>
        <taxon>Archosauria</taxon>
        <taxon>Dinosauria</taxon>
        <taxon>Saurischia</taxon>
        <taxon>Theropoda</taxon>
        <taxon>Coelurosauria</taxon>
        <taxon>Aves</taxon>
        <taxon>Neognathae</taxon>
        <taxon>Neoaves</taxon>
        <taxon>Telluraves</taxon>
        <taxon>Australaves</taxon>
        <taxon>Passeriformes</taxon>
        <taxon>Sylvioidea</taxon>
        <taxon>Hirundinidae</taxon>
        <taxon>Hirundo</taxon>
    </lineage>
</organism>